<feature type="compositionally biased region" description="Low complexity" evidence="1">
    <location>
        <begin position="143"/>
        <end position="156"/>
    </location>
</feature>
<evidence type="ECO:0000256" key="1">
    <source>
        <dbReference type="SAM" id="MobiDB-lite"/>
    </source>
</evidence>
<gene>
    <name evidence="2" type="ORF">FOL47_000208</name>
</gene>
<reference evidence="2 3" key="1">
    <citation type="submission" date="2020-04" db="EMBL/GenBank/DDBJ databases">
        <title>Perkinsus chesapeaki whole genome sequence.</title>
        <authorList>
            <person name="Bogema D.R."/>
        </authorList>
    </citation>
    <scope>NUCLEOTIDE SEQUENCE [LARGE SCALE GENOMIC DNA]</scope>
    <source>
        <strain evidence="2">ATCC PRA-425</strain>
    </source>
</reference>
<keyword evidence="3" id="KW-1185">Reference proteome</keyword>
<comment type="caution">
    <text evidence="2">The sequence shown here is derived from an EMBL/GenBank/DDBJ whole genome shotgun (WGS) entry which is preliminary data.</text>
</comment>
<feature type="region of interest" description="Disordered" evidence="1">
    <location>
        <begin position="62"/>
        <end position="177"/>
    </location>
</feature>
<organism evidence="2 3">
    <name type="scientific">Perkinsus chesapeaki</name>
    <name type="common">Clam parasite</name>
    <name type="synonym">Perkinsus andrewsi</name>
    <dbReference type="NCBI Taxonomy" id="330153"/>
    <lineage>
        <taxon>Eukaryota</taxon>
        <taxon>Sar</taxon>
        <taxon>Alveolata</taxon>
        <taxon>Perkinsozoa</taxon>
        <taxon>Perkinsea</taxon>
        <taxon>Perkinsida</taxon>
        <taxon>Perkinsidae</taxon>
        <taxon>Perkinsus</taxon>
    </lineage>
</organism>
<evidence type="ECO:0000313" key="2">
    <source>
        <dbReference type="EMBL" id="KAF4651761.1"/>
    </source>
</evidence>
<evidence type="ECO:0000313" key="3">
    <source>
        <dbReference type="Proteomes" id="UP000591131"/>
    </source>
</evidence>
<feature type="non-terminal residue" evidence="2">
    <location>
        <position position="854"/>
    </location>
</feature>
<protein>
    <submittedName>
        <fullName evidence="2">Uncharacterized protein</fullName>
    </submittedName>
</protein>
<name>A0A7J6KYX1_PERCH</name>
<dbReference type="AlphaFoldDB" id="A0A7J6KYX1"/>
<dbReference type="EMBL" id="JAAPAO010001010">
    <property type="protein sequence ID" value="KAF4651761.1"/>
    <property type="molecule type" value="Genomic_DNA"/>
</dbReference>
<sequence>FSRLLDGSYSTPIRRLAARWCIFPCTNFRVSWNSWKAREHLKKYHTRQVLANMEPSRVHYRYKSGRYDPDGATPIPQVQPVLQEPSTPRAHGEMLPMTPNSSITDGSTKRPRLSSPKTQRPASEDPVMTSTPDDPYHEDNRESSSVAHASHVIAASRRTSLAGKAEDSRRSTSSIKRYFPEAPTKELLRTFHKRLCLTALSLNIPIQKLSSASMTLTLRVLRPGYDSHGLDQQAIQMYQKEIIDKATTNIIAEIVSAYSQGRRVGLVFDVVQYGNSKITPDNSKCIRLGACYLKNFSFICLPLNIVPIDHLESGGVASVINAELQRLADTYAVEISYIVGRGGTDGIDALKSSEFGSPGRKNPILLNCTMFEISRLLWELFFKAECDLEEFTVLCRRAAEFTGKGGPAHEEYRATGGSPIAETKSDCPGSIINALRDVCDNWKFIHKAVHSLQADEEKWVPFICKLLHNWVYFSFGTQEMENINDFATTLKDKECKEETESMMKILNCIGKLMEEMTSSSTAFDVICATRRTVCAIKNEKCANLLPARLIGSRLNRCMQNEPWISEFHPADMTEDFAWKSTSTRCTISAISHSKRLIYQQGCTDTEPLVQGAMNYFNMRDPYRSFPKSFLASCRPSDFWCLYEKSCPLAAYLTTFCVSPSTTWCLQQAFGDLEFHDHTAALTAAVARFEESCFAAYTKSTHDSDYNFNIDHESVSEDENCLSQCSDPSCDDDSRVSSEEVLSASVEDWKYVTHDYLTYFGPLGAKCVYREESDGCDYKARLKAVYRRKSAKPVGYEIIFENGQASQEKFSIDKVKLMAKKGVLTFKSVGTYLRAKALTAEERKDEPSSPVDAQI</sequence>
<proteinExistence type="predicted"/>
<accession>A0A7J6KYX1</accession>
<dbReference type="Proteomes" id="UP000591131">
    <property type="component" value="Unassembled WGS sequence"/>
</dbReference>